<dbReference type="PROSITE" id="PS51257">
    <property type="entry name" value="PROKAR_LIPOPROTEIN"/>
    <property type="match status" value="1"/>
</dbReference>
<gene>
    <name evidence="1" type="ORF">GH810_10180</name>
</gene>
<keyword evidence="2" id="KW-1185">Reference proteome</keyword>
<name>A0A923HW15_9FIRM</name>
<reference evidence="1" key="1">
    <citation type="submission" date="2019-10" db="EMBL/GenBank/DDBJ databases">
        <authorList>
            <person name="Ross D.E."/>
            <person name="Gulliver D."/>
        </authorList>
    </citation>
    <scope>NUCLEOTIDE SEQUENCE</scope>
    <source>
        <strain evidence="1">DER-2019</strain>
    </source>
</reference>
<accession>A0A923HW15</accession>
<protein>
    <recommendedName>
        <fullName evidence="3">DUF5050 domain-containing protein</fullName>
    </recommendedName>
</protein>
<comment type="caution">
    <text evidence="1">The sequence shown here is derived from an EMBL/GenBank/DDBJ whole genome shotgun (WGS) entry which is preliminary data.</text>
</comment>
<proteinExistence type="predicted"/>
<organism evidence="1 2">
    <name type="scientific">Acetobacterium paludosum</name>
    <dbReference type="NCBI Taxonomy" id="52693"/>
    <lineage>
        <taxon>Bacteria</taxon>
        <taxon>Bacillati</taxon>
        <taxon>Bacillota</taxon>
        <taxon>Clostridia</taxon>
        <taxon>Eubacteriales</taxon>
        <taxon>Eubacteriaceae</taxon>
        <taxon>Acetobacterium</taxon>
    </lineage>
</organism>
<dbReference type="EMBL" id="WJBD01000011">
    <property type="protein sequence ID" value="MBC3888677.1"/>
    <property type="molecule type" value="Genomic_DNA"/>
</dbReference>
<dbReference type="AlphaFoldDB" id="A0A923HW15"/>
<evidence type="ECO:0000313" key="1">
    <source>
        <dbReference type="EMBL" id="MBC3888677.1"/>
    </source>
</evidence>
<dbReference type="SUPFAM" id="SSF82171">
    <property type="entry name" value="DPP6 N-terminal domain-like"/>
    <property type="match status" value="1"/>
</dbReference>
<dbReference type="OrthoDB" id="1776895at2"/>
<reference evidence="1" key="2">
    <citation type="submission" date="2020-10" db="EMBL/GenBank/DDBJ databases">
        <title>Comparative genomics of the Acetobacterium genus.</title>
        <authorList>
            <person name="Marshall C."/>
            <person name="May H."/>
            <person name="Norman S."/>
        </authorList>
    </citation>
    <scope>NUCLEOTIDE SEQUENCE</scope>
    <source>
        <strain evidence="1">DER-2019</strain>
    </source>
</reference>
<evidence type="ECO:0000313" key="2">
    <source>
        <dbReference type="Proteomes" id="UP000616595"/>
    </source>
</evidence>
<evidence type="ECO:0008006" key="3">
    <source>
        <dbReference type="Google" id="ProtNLM"/>
    </source>
</evidence>
<dbReference type="Proteomes" id="UP000616595">
    <property type="component" value="Unassembled WGS sequence"/>
</dbReference>
<sequence length="376" mass="41890">MKSLKNKSLFLAFIIMIALFASGCQNLFIPVNVPVVLKEGIFSGIRSPQKISIQSFNVISSGVVQDITNNGNNLIILNSGTTFNIDTFNTDTQQLSSFVNSDKHELSALYDANDTGIYYIEKTIEPNSGNLDSQLLWTDINKNITRTISNPEENVNQFFSTNESNQVVYSNNNNELVLADNEGNRTVYKTLRDYPILSINYIEDAQGFVFIAYDPIKEEKTNLYYAKIKDDSLELSPSLIAENVNSFDINDVTNQVIFIKNGGESQSIGTWKTSDIKSSTIATGHFGTVKFTPNGENIIYTQYSPNYDSQSQSIWVMDTNGDNPLQVTAPLKLSSQVFCHPNKSILYFSAETNAASTNSTVDSVPSQTYQIMYKID</sequence>
<dbReference type="RefSeq" id="WP_148568192.1">
    <property type="nucleotide sequence ID" value="NZ_RXYA01000015.1"/>
</dbReference>
<dbReference type="InterPro" id="IPR011042">
    <property type="entry name" value="6-blade_b-propeller_TolB-like"/>
</dbReference>
<dbReference type="Gene3D" id="2.120.10.30">
    <property type="entry name" value="TolB, C-terminal domain"/>
    <property type="match status" value="1"/>
</dbReference>